<evidence type="ECO:0000313" key="4">
    <source>
        <dbReference type="EMBL" id="KAK9667168.1"/>
    </source>
</evidence>
<keyword evidence="5" id="KW-1185">Reference proteome</keyword>
<dbReference type="InterPro" id="IPR036236">
    <property type="entry name" value="Znf_C2H2_sf"/>
</dbReference>
<feature type="domain" description="C2H2-type" evidence="3">
    <location>
        <begin position="61"/>
        <end position="88"/>
    </location>
</feature>
<name>A0AAW1GW64_SAPOF</name>
<accession>A0AAW1GW64</accession>
<protein>
    <recommendedName>
        <fullName evidence="3">C2H2-type domain-containing protein</fullName>
    </recommendedName>
</protein>
<dbReference type="Proteomes" id="UP001443914">
    <property type="component" value="Unassembled WGS sequence"/>
</dbReference>
<feature type="region of interest" description="Disordered" evidence="2">
    <location>
        <begin position="171"/>
        <end position="206"/>
    </location>
</feature>
<feature type="region of interest" description="Disordered" evidence="2">
    <location>
        <begin position="1"/>
        <end position="26"/>
    </location>
</feature>
<organism evidence="4 5">
    <name type="scientific">Saponaria officinalis</name>
    <name type="common">Common soapwort</name>
    <name type="synonym">Lychnis saponaria</name>
    <dbReference type="NCBI Taxonomy" id="3572"/>
    <lineage>
        <taxon>Eukaryota</taxon>
        <taxon>Viridiplantae</taxon>
        <taxon>Streptophyta</taxon>
        <taxon>Embryophyta</taxon>
        <taxon>Tracheophyta</taxon>
        <taxon>Spermatophyta</taxon>
        <taxon>Magnoliopsida</taxon>
        <taxon>eudicotyledons</taxon>
        <taxon>Gunneridae</taxon>
        <taxon>Pentapetalae</taxon>
        <taxon>Caryophyllales</taxon>
        <taxon>Caryophyllaceae</taxon>
        <taxon>Caryophylleae</taxon>
        <taxon>Saponaria</taxon>
    </lineage>
</organism>
<dbReference type="PROSITE" id="PS50157">
    <property type="entry name" value="ZINC_FINGER_C2H2_2"/>
    <property type="match status" value="1"/>
</dbReference>
<sequence length="206" mass="22905">MMFQNEEGGSCSNDQAMQKTDENVQEDDQGWLKLGLRTNVSCVPEEQGSSSSPRAAPPKIFSCNFCMRKFFSSQALGGHQNAHKRERGAAKRFHSQRLMSAYSAMDLSTNAQMHRSVGVHQHSLVHKSHREAYAFAARFNDSDTGFGNTTWNHFVIDGYNNVMWPGSYRLDSKVASPPPQPPLPPPPPPPSPPPPLESNLDLNLRL</sequence>
<dbReference type="Gene3D" id="3.30.160.60">
    <property type="entry name" value="Classic Zinc Finger"/>
    <property type="match status" value="1"/>
</dbReference>
<keyword evidence="1" id="KW-0862">Zinc</keyword>
<proteinExistence type="predicted"/>
<dbReference type="PANTHER" id="PTHR47593">
    <property type="entry name" value="ZINC FINGER PROTEIN 4-LIKE"/>
    <property type="match status" value="1"/>
</dbReference>
<evidence type="ECO:0000259" key="3">
    <source>
        <dbReference type="PROSITE" id="PS50157"/>
    </source>
</evidence>
<dbReference type="AlphaFoldDB" id="A0AAW1GW64"/>
<keyword evidence="1" id="KW-0479">Metal-binding</keyword>
<evidence type="ECO:0000256" key="1">
    <source>
        <dbReference type="PROSITE-ProRule" id="PRU00042"/>
    </source>
</evidence>
<dbReference type="PROSITE" id="PS00028">
    <property type="entry name" value="ZINC_FINGER_C2H2_1"/>
    <property type="match status" value="1"/>
</dbReference>
<dbReference type="PANTHER" id="PTHR47593:SF8">
    <property type="entry name" value="OS12G0581900 PROTEIN"/>
    <property type="match status" value="1"/>
</dbReference>
<keyword evidence="1" id="KW-0863">Zinc-finger</keyword>
<dbReference type="InterPro" id="IPR053266">
    <property type="entry name" value="Zinc_finger_protein_7"/>
</dbReference>
<comment type="caution">
    <text evidence="4">The sequence shown here is derived from an EMBL/GenBank/DDBJ whole genome shotgun (WGS) entry which is preliminary data.</text>
</comment>
<dbReference type="InterPro" id="IPR013087">
    <property type="entry name" value="Znf_C2H2_type"/>
</dbReference>
<dbReference type="GO" id="GO:0008270">
    <property type="term" value="F:zinc ion binding"/>
    <property type="evidence" value="ECO:0007669"/>
    <property type="project" value="UniProtKB-KW"/>
</dbReference>
<evidence type="ECO:0000256" key="2">
    <source>
        <dbReference type="SAM" id="MobiDB-lite"/>
    </source>
</evidence>
<evidence type="ECO:0000313" key="5">
    <source>
        <dbReference type="Proteomes" id="UP001443914"/>
    </source>
</evidence>
<dbReference type="EMBL" id="JBDFQZ010000014">
    <property type="protein sequence ID" value="KAK9667168.1"/>
    <property type="molecule type" value="Genomic_DNA"/>
</dbReference>
<gene>
    <name evidence="4" type="ORF">RND81_14G238000</name>
</gene>
<dbReference type="SUPFAM" id="SSF57667">
    <property type="entry name" value="beta-beta-alpha zinc fingers"/>
    <property type="match status" value="1"/>
</dbReference>
<feature type="compositionally biased region" description="Pro residues" evidence="2">
    <location>
        <begin position="176"/>
        <end position="196"/>
    </location>
</feature>
<reference evidence="4" key="1">
    <citation type="submission" date="2024-03" db="EMBL/GenBank/DDBJ databases">
        <title>WGS assembly of Saponaria officinalis var. Norfolk2.</title>
        <authorList>
            <person name="Jenkins J."/>
            <person name="Shu S."/>
            <person name="Grimwood J."/>
            <person name="Barry K."/>
            <person name="Goodstein D."/>
            <person name="Schmutz J."/>
            <person name="Leebens-Mack J."/>
            <person name="Osbourn A."/>
        </authorList>
    </citation>
    <scope>NUCLEOTIDE SEQUENCE [LARGE SCALE GENOMIC DNA]</scope>
    <source>
        <strain evidence="4">JIC</strain>
    </source>
</reference>